<sequence length="319" mass="33217">MGALVIAANVTACSSDGSEDTTASAGGDAAFPVSIEHVHGTTTITEKPERIVTLGVTDADVVLALGVAPVGNTGYTFYETGLGPWTEELVGDAELTRIDSDSEPNLEQIAGLVPDLIIGISAGYDEAVYDKLSEIAPTVSRPDGFAAYTVDREVATETIATALGESERGAELNLQTADRITATVETHPEFAGKTGVAVLPYDNQYGAFLPGDARGAFLTSLGFRIPDAITSQDTGDSFFVGVSKENVSMLDGDLILVLGDDQTTDIAADNPLVENLNAAQNDAIIATTLDQRGAITYNSVLSIPYAIDSLVPRLSDALA</sequence>
<dbReference type="CDD" id="cd01146">
    <property type="entry name" value="FhuD"/>
    <property type="match status" value="1"/>
</dbReference>
<dbReference type="InterPro" id="IPR051313">
    <property type="entry name" value="Bact_iron-sidero_bind"/>
</dbReference>
<dbReference type="PROSITE" id="PS50983">
    <property type="entry name" value="FE_B12_PBP"/>
    <property type="match status" value="1"/>
</dbReference>
<keyword evidence="7" id="KW-1185">Reference proteome</keyword>
<name>A0ABU7L813_9NOCA</name>
<dbReference type="Pfam" id="PF01497">
    <property type="entry name" value="Peripla_BP_2"/>
    <property type="match status" value="1"/>
</dbReference>
<protein>
    <submittedName>
        <fullName evidence="6">Iron-siderophore ABC transporter substrate-binding protein</fullName>
    </submittedName>
</protein>
<comment type="subcellular location">
    <subcellularLocation>
        <location evidence="1">Cell envelope</location>
    </subcellularLocation>
</comment>
<accession>A0ABU7L813</accession>
<evidence type="ECO:0000256" key="3">
    <source>
        <dbReference type="ARBA" id="ARBA00022448"/>
    </source>
</evidence>
<dbReference type="EMBL" id="JAUTXY010000003">
    <property type="protein sequence ID" value="MEE2057678.1"/>
    <property type="molecule type" value="Genomic_DNA"/>
</dbReference>
<dbReference type="SUPFAM" id="SSF53807">
    <property type="entry name" value="Helical backbone' metal receptor"/>
    <property type="match status" value="1"/>
</dbReference>
<dbReference type="RefSeq" id="WP_330132913.1">
    <property type="nucleotide sequence ID" value="NZ_JAUTXY010000003.1"/>
</dbReference>
<evidence type="ECO:0000256" key="2">
    <source>
        <dbReference type="ARBA" id="ARBA00008814"/>
    </source>
</evidence>
<keyword evidence="3" id="KW-0813">Transport</keyword>
<evidence type="ECO:0000313" key="7">
    <source>
        <dbReference type="Proteomes" id="UP001336020"/>
    </source>
</evidence>
<comment type="caution">
    <text evidence="6">The sequence shown here is derived from an EMBL/GenBank/DDBJ whole genome shotgun (WGS) entry which is preliminary data.</text>
</comment>
<comment type="similarity">
    <text evidence="2">Belongs to the bacterial solute-binding protein 8 family.</text>
</comment>
<dbReference type="InterPro" id="IPR002491">
    <property type="entry name" value="ABC_transptr_periplasmic_BD"/>
</dbReference>
<dbReference type="PANTHER" id="PTHR30532">
    <property type="entry name" value="IRON III DICITRATE-BINDING PERIPLASMIC PROTEIN"/>
    <property type="match status" value="1"/>
</dbReference>
<organism evidence="6 7">
    <name type="scientific">Rhodococcus artemisiae</name>
    <dbReference type="NCBI Taxonomy" id="714159"/>
    <lineage>
        <taxon>Bacteria</taxon>
        <taxon>Bacillati</taxon>
        <taxon>Actinomycetota</taxon>
        <taxon>Actinomycetes</taxon>
        <taxon>Mycobacteriales</taxon>
        <taxon>Nocardiaceae</taxon>
        <taxon>Rhodococcus</taxon>
    </lineage>
</organism>
<evidence type="ECO:0000256" key="4">
    <source>
        <dbReference type="ARBA" id="ARBA00022729"/>
    </source>
</evidence>
<dbReference type="PANTHER" id="PTHR30532:SF24">
    <property type="entry name" value="FERRIC ENTEROBACTIN-BINDING PERIPLASMIC PROTEIN FEPB"/>
    <property type="match status" value="1"/>
</dbReference>
<evidence type="ECO:0000313" key="6">
    <source>
        <dbReference type="EMBL" id="MEE2057678.1"/>
    </source>
</evidence>
<evidence type="ECO:0000259" key="5">
    <source>
        <dbReference type="PROSITE" id="PS50983"/>
    </source>
</evidence>
<reference evidence="6 7" key="1">
    <citation type="submission" date="2023-07" db="EMBL/GenBank/DDBJ databases">
        <authorList>
            <person name="Girao M."/>
            <person name="Carvalho M.F."/>
        </authorList>
    </citation>
    <scope>NUCLEOTIDE SEQUENCE [LARGE SCALE GENOMIC DNA]</scope>
    <source>
        <strain evidence="6 7">YIM65754</strain>
    </source>
</reference>
<dbReference type="Proteomes" id="UP001336020">
    <property type="component" value="Unassembled WGS sequence"/>
</dbReference>
<evidence type="ECO:0000256" key="1">
    <source>
        <dbReference type="ARBA" id="ARBA00004196"/>
    </source>
</evidence>
<proteinExistence type="inferred from homology"/>
<feature type="domain" description="Fe/B12 periplasmic-binding" evidence="5">
    <location>
        <begin position="50"/>
        <end position="318"/>
    </location>
</feature>
<keyword evidence="4" id="KW-0732">Signal</keyword>
<gene>
    <name evidence="6" type="ORF">Q7514_09075</name>
</gene>
<dbReference type="Gene3D" id="3.40.50.1980">
    <property type="entry name" value="Nitrogenase molybdenum iron protein domain"/>
    <property type="match status" value="2"/>
</dbReference>